<dbReference type="Proteomes" id="UP000054858">
    <property type="component" value="Unassembled WGS sequence"/>
</dbReference>
<dbReference type="InterPro" id="IPR037175">
    <property type="entry name" value="KFase_sf"/>
</dbReference>
<dbReference type="Gene3D" id="3.50.30.50">
    <property type="entry name" value="Putative cyclase"/>
    <property type="match status" value="1"/>
</dbReference>
<gene>
    <name evidence="1" type="ORF">Loak_0748</name>
</gene>
<dbReference type="EMBL" id="LNYP01000009">
    <property type="protein sequence ID" value="KTD42554.1"/>
    <property type="molecule type" value="Genomic_DNA"/>
</dbReference>
<organism evidence="1 2">
    <name type="scientific">Legionella oakridgensis</name>
    <dbReference type="NCBI Taxonomy" id="29423"/>
    <lineage>
        <taxon>Bacteria</taxon>
        <taxon>Pseudomonadati</taxon>
        <taxon>Pseudomonadota</taxon>
        <taxon>Gammaproteobacteria</taxon>
        <taxon>Legionellales</taxon>
        <taxon>Legionellaceae</taxon>
        <taxon>Legionella</taxon>
    </lineage>
</organism>
<dbReference type="GO" id="GO:0019441">
    <property type="term" value="P:L-tryptophan catabolic process to kynurenine"/>
    <property type="evidence" value="ECO:0007669"/>
    <property type="project" value="InterPro"/>
</dbReference>
<comment type="caution">
    <text evidence="1">The sequence shown here is derived from an EMBL/GenBank/DDBJ whole genome shotgun (WGS) entry which is preliminary data.</text>
</comment>
<protein>
    <submittedName>
        <fullName evidence="1">Metal-dependent hydrolase</fullName>
    </submittedName>
</protein>
<proteinExistence type="predicted"/>
<dbReference type="Pfam" id="PF04199">
    <property type="entry name" value="Cyclase"/>
    <property type="match status" value="1"/>
</dbReference>
<evidence type="ECO:0000313" key="2">
    <source>
        <dbReference type="Proteomes" id="UP000054858"/>
    </source>
</evidence>
<dbReference type="PANTHER" id="PTHR31118">
    <property type="entry name" value="CYCLASE-LIKE PROTEIN 2"/>
    <property type="match status" value="1"/>
</dbReference>
<reference evidence="1 2" key="1">
    <citation type="submission" date="2015-11" db="EMBL/GenBank/DDBJ databases">
        <title>Genomic analysis of 38 Legionella species identifies large and diverse effector repertoires.</title>
        <authorList>
            <person name="Burstein D."/>
            <person name="Amaro F."/>
            <person name="Zusman T."/>
            <person name="Lifshitz Z."/>
            <person name="Cohen O."/>
            <person name="Gilbert J.A."/>
            <person name="Pupko T."/>
            <person name="Shuman H.A."/>
            <person name="Segal G."/>
        </authorList>
    </citation>
    <scope>NUCLEOTIDE SEQUENCE [LARGE SCALE GENOMIC DNA]</scope>
    <source>
        <strain evidence="1 2">Oak Ridge-10</strain>
    </source>
</reference>
<dbReference type="GO" id="GO:0004061">
    <property type="term" value="F:arylformamidase activity"/>
    <property type="evidence" value="ECO:0007669"/>
    <property type="project" value="InterPro"/>
</dbReference>
<dbReference type="InterPro" id="IPR007325">
    <property type="entry name" value="KFase/CYL"/>
</dbReference>
<evidence type="ECO:0000313" key="1">
    <source>
        <dbReference type="EMBL" id="KTD42554.1"/>
    </source>
</evidence>
<dbReference type="RefSeq" id="WP_025386456.1">
    <property type="nucleotide sequence ID" value="NZ_LCUA01000030.1"/>
</dbReference>
<dbReference type="SUPFAM" id="SSF102198">
    <property type="entry name" value="Putative cyclase"/>
    <property type="match status" value="1"/>
</dbReference>
<keyword evidence="1" id="KW-0378">Hydrolase</keyword>
<sequence length="231" mass="25669">MAAFPFKLIELTHVLSPEIPSWEGDCGFEHQQILDYSNCTTAVKFHVQAIHMQAGIGTHMDAPAHCIPGGKTIDEFVLDELLAPCILIDASSLAHERWLLSSEDIYQFERHYGKIAAGSFVIIHTGWNKYWHHPLHYRNHWHFPSISQNAALTLLERDIAGLGIDTLSPDIPTSGYPVHQIILGAGKYIVENIANAHILPPLGAYTLCLPIRTKGGTEAPIRLIGLIHHVE</sequence>
<name>A0A0W0XD68_9GAMM</name>
<accession>A0A0W0XD68</accession>
<dbReference type="PANTHER" id="PTHR31118:SF12">
    <property type="entry name" value="CYCLASE-LIKE PROTEIN 2"/>
    <property type="match status" value="1"/>
</dbReference>
<dbReference type="AlphaFoldDB" id="A0A0W0XD68"/>
<dbReference type="PATRIC" id="fig|29423.5.peg.778"/>